<reference evidence="2" key="1">
    <citation type="journal article" date="2013" name="Antimicrob. Agents Chemother.">
        <title>New Structure of Phage-related Islands Carrying fusB and a Virulence Gene in Fusidic Acid-Resistant Staphylococcus epidermidis.</title>
        <authorList>
            <person name="Chen H.-J."/>
            <person name="Chang Y.-C."/>
            <person name="Tsai J.-C."/>
            <person name="Hung W.-C."/>
            <person name="Lin Y.-T."/>
            <person name="You S.-J."/>
            <person name="Tseng S.-P."/>
            <person name="Tenga L.-J."/>
        </authorList>
    </citation>
    <scope>NUCLEOTIDE SEQUENCE</scope>
    <source>
        <strain evidence="2">NTUH-3692</strain>
    </source>
</reference>
<evidence type="ECO:0000313" key="2">
    <source>
        <dbReference type="EMBL" id="BAO09115.1"/>
    </source>
</evidence>
<organism evidence="2">
    <name type="scientific">Staphylococcus epidermidis</name>
    <dbReference type="NCBI Taxonomy" id="1282"/>
    <lineage>
        <taxon>Bacteria</taxon>
        <taxon>Bacillati</taxon>
        <taxon>Bacillota</taxon>
        <taxon>Bacilli</taxon>
        <taxon>Bacillales</taxon>
        <taxon>Staphylococcaceae</taxon>
        <taxon>Staphylococcus</taxon>
    </lineage>
</organism>
<dbReference type="RefSeq" id="WP_060554433.1">
    <property type="nucleotide sequence ID" value="NZ_CAXOIM010000020.1"/>
</dbReference>
<accession>V5XUD8</accession>
<keyword evidence="1" id="KW-0472">Membrane</keyword>
<feature type="transmembrane region" description="Helical" evidence="1">
    <location>
        <begin position="12"/>
        <end position="30"/>
    </location>
</feature>
<feature type="transmembrane region" description="Helical" evidence="1">
    <location>
        <begin position="36"/>
        <end position="60"/>
    </location>
</feature>
<evidence type="ECO:0000256" key="1">
    <source>
        <dbReference type="SAM" id="Phobius"/>
    </source>
</evidence>
<protein>
    <submittedName>
        <fullName evidence="2">Uncharacterized protein</fullName>
    </submittedName>
</protein>
<proteinExistence type="predicted"/>
<reference evidence="2" key="2">
    <citation type="submission" date="2013-06" db="EMBL/GenBank/DDBJ databases">
        <authorList>
            <person name="Chen H.J."/>
            <person name="Teng L.J."/>
        </authorList>
    </citation>
    <scope>NUCLEOTIDE SEQUENCE</scope>
    <source>
        <strain evidence="2">NTUH-3692</strain>
    </source>
</reference>
<dbReference type="EMBL" id="AB828059">
    <property type="protein sequence ID" value="BAO09115.1"/>
    <property type="molecule type" value="Genomic_DNA"/>
</dbReference>
<sequence length="236" mass="27903">MKTNFGFEFIKTIASLIFTFLISRFIPEYLKSNEELYTGIILILAFALYFIVKLLFAIIFPIRIDNIIKNNSSPNKQETHIVYSQTKKFEKEIKIQIKITFKYLTKVIFPLLNWLMKDTSVLITIETSEESIYLRGDSYKIMQPYNEHNASIDITNKLEKMLSIKDVKDDNSNVYNIYVRIKNIDPVLINTNIVTNLIFESESKFKKSLLKILTLKKRQKHTEHKIYIYEQEYGNE</sequence>
<name>V5XUD8_STAEP</name>
<keyword evidence="1" id="KW-1133">Transmembrane helix</keyword>
<dbReference type="AlphaFoldDB" id="V5XUD8"/>
<keyword evidence="1" id="KW-0812">Transmembrane</keyword>